<evidence type="ECO:0000256" key="3">
    <source>
        <dbReference type="RuleBase" id="RU003718"/>
    </source>
</evidence>
<dbReference type="PANTHER" id="PTHR48049">
    <property type="entry name" value="GLYCOSYLTRANSFERASE"/>
    <property type="match status" value="1"/>
</dbReference>
<comment type="similarity">
    <text evidence="1 3">Belongs to the UDP-glycosyltransferase family.</text>
</comment>
<dbReference type="InterPro" id="IPR002213">
    <property type="entry name" value="UDP_glucos_trans"/>
</dbReference>
<dbReference type="EC" id="2.4.1.-" evidence="4"/>
<evidence type="ECO:0000313" key="6">
    <source>
        <dbReference type="Proteomes" id="UP001085076"/>
    </source>
</evidence>
<keyword evidence="3" id="KW-0328">Glycosyltransferase</keyword>
<sequence>MPLQTDAELHLVMYPWLAFGHISPFVQLARKLAALPGIRTTFITTSGNVPRVTELLSGSPNVSIHPLRLPHVEGLPPGIENTAEATPATAELLKVAVDLTQPDVATLLARLRPHAILYDCCQQWMPSIARPLGVKALAFSVFSLVSGAYITVPSRRSCSSELHLPPPGFPTTSSITSIPKYQAKDISYVFKSFNGMPCVYDRHVSGHEASDGIIFKSCMEMEGPYINYVESQFKKPVLLAGPVVPEPPKGKLETHWEEWLESFPENSNSVIFCSFGSETFLSDEGIKELLLGLEMVGMPFIAVINLRKGDESPEEVLKKKVPEGFEERVKGRGIVRTGWVQQQHILQHKKVGCYFCHAGLSSVVEGIVNECRLVMLPQFGDQFFNAALFAGDLGVGVEVERDGEDGSFTREGVRDAVMKVMGDEKVKEKQKELREFLLDKEVQGKFMVTFVEKLREMVV</sequence>
<dbReference type="PANTHER" id="PTHR48049:SF84">
    <property type="entry name" value="UDP-GLYCOSYLTRANSFERASE 79A6"/>
    <property type="match status" value="1"/>
</dbReference>
<dbReference type="Pfam" id="PF00201">
    <property type="entry name" value="UDPGT"/>
    <property type="match status" value="1"/>
</dbReference>
<reference evidence="5" key="1">
    <citation type="submission" date="2021-03" db="EMBL/GenBank/DDBJ databases">
        <authorList>
            <person name="Li Z."/>
            <person name="Yang C."/>
        </authorList>
    </citation>
    <scope>NUCLEOTIDE SEQUENCE</scope>
    <source>
        <strain evidence="5">Dzin_1.0</strain>
        <tissue evidence="5">Leaf</tissue>
    </source>
</reference>
<dbReference type="PROSITE" id="PS00375">
    <property type="entry name" value="UDPGT"/>
    <property type="match status" value="1"/>
</dbReference>
<dbReference type="FunFam" id="3.40.50.2000:FF:000037">
    <property type="entry name" value="Glycosyltransferase"/>
    <property type="match status" value="1"/>
</dbReference>
<keyword evidence="6" id="KW-1185">Reference proteome</keyword>
<evidence type="ECO:0000313" key="5">
    <source>
        <dbReference type="EMBL" id="KAJ0988916.1"/>
    </source>
</evidence>
<proteinExistence type="inferred from homology"/>
<organism evidence="5 6">
    <name type="scientific">Dioscorea zingiberensis</name>
    <dbReference type="NCBI Taxonomy" id="325984"/>
    <lineage>
        <taxon>Eukaryota</taxon>
        <taxon>Viridiplantae</taxon>
        <taxon>Streptophyta</taxon>
        <taxon>Embryophyta</taxon>
        <taxon>Tracheophyta</taxon>
        <taxon>Spermatophyta</taxon>
        <taxon>Magnoliopsida</taxon>
        <taxon>Liliopsida</taxon>
        <taxon>Dioscoreales</taxon>
        <taxon>Dioscoreaceae</taxon>
        <taxon>Dioscorea</taxon>
    </lineage>
</organism>
<accession>A0A9D5DBP4</accession>
<keyword evidence="2 3" id="KW-0808">Transferase</keyword>
<dbReference type="GO" id="GO:0035251">
    <property type="term" value="F:UDP-glucosyltransferase activity"/>
    <property type="evidence" value="ECO:0007669"/>
    <property type="project" value="InterPro"/>
</dbReference>
<comment type="caution">
    <text evidence="5">The sequence shown here is derived from an EMBL/GenBank/DDBJ whole genome shotgun (WGS) entry which is preliminary data.</text>
</comment>
<evidence type="ECO:0000256" key="4">
    <source>
        <dbReference type="RuleBase" id="RU362057"/>
    </source>
</evidence>
<gene>
    <name evidence="5" type="ORF">J5N97_007272</name>
</gene>
<dbReference type="SUPFAM" id="SSF53756">
    <property type="entry name" value="UDP-Glycosyltransferase/glycogen phosphorylase"/>
    <property type="match status" value="1"/>
</dbReference>
<reference evidence="5" key="2">
    <citation type="journal article" date="2022" name="Hortic Res">
        <title>The genome of Dioscorea zingiberensis sheds light on the biosynthesis, origin and evolution of the medicinally important diosgenin saponins.</title>
        <authorList>
            <person name="Li Y."/>
            <person name="Tan C."/>
            <person name="Li Z."/>
            <person name="Guo J."/>
            <person name="Li S."/>
            <person name="Chen X."/>
            <person name="Wang C."/>
            <person name="Dai X."/>
            <person name="Yang H."/>
            <person name="Song W."/>
            <person name="Hou L."/>
            <person name="Xu J."/>
            <person name="Tong Z."/>
            <person name="Xu A."/>
            <person name="Yuan X."/>
            <person name="Wang W."/>
            <person name="Yang Q."/>
            <person name="Chen L."/>
            <person name="Sun Z."/>
            <person name="Wang K."/>
            <person name="Pan B."/>
            <person name="Chen J."/>
            <person name="Bao Y."/>
            <person name="Liu F."/>
            <person name="Qi X."/>
            <person name="Gang D.R."/>
            <person name="Wen J."/>
            <person name="Li J."/>
        </authorList>
    </citation>
    <scope>NUCLEOTIDE SEQUENCE</scope>
    <source>
        <strain evidence="5">Dzin_1.0</strain>
    </source>
</reference>
<dbReference type="Proteomes" id="UP001085076">
    <property type="component" value="Miscellaneous, Linkage group lg01"/>
</dbReference>
<dbReference type="Gene3D" id="3.40.50.2000">
    <property type="entry name" value="Glycogen Phosphorylase B"/>
    <property type="match status" value="2"/>
</dbReference>
<dbReference type="AlphaFoldDB" id="A0A9D5DBP4"/>
<protein>
    <recommendedName>
        <fullName evidence="4">Glycosyltransferase</fullName>
        <ecNumber evidence="4">2.4.1.-</ecNumber>
    </recommendedName>
</protein>
<dbReference type="CDD" id="cd03784">
    <property type="entry name" value="GT1_Gtf-like"/>
    <property type="match status" value="1"/>
</dbReference>
<dbReference type="EMBL" id="JAGGNH010000001">
    <property type="protein sequence ID" value="KAJ0988916.1"/>
    <property type="molecule type" value="Genomic_DNA"/>
</dbReference>
<evidence type="ECO:0000256" key="2">
    <source>
        <dbReference type="ARBA" id="ARBA00022679"/>
    </source>
</evidence>
<dbReference type="InterPro" id="IPR035595">
    <property type="entry name" value="UDP_glycos_trans_CS"/>
</dbReference>
<dbReference type="InterPro" id="IPR050481">
    <property type="entry name" value="UDP-glycosyltransf_plant"/>
</dbReference>
<name>A0A9D5DBP4_9LILI</name>
<evidence type="ECO:0000256" key="1">
    <source>
        <dbReference type="ARBA" id="ARBA00009995"/>
    </source>
</evidence>
<dbReference type="OrthoDB" id="5835829at2759"/>